<comment type="caution">
    <text evidence="1">The sequence shown here is derived from an EMBL/GenBank/DDBJ whole genome shotgun (WGS) entry which is preliminary data.</text>
</comment>
<dbReference type="AlphaFoldDB" id="A0A602V2M8"/>
<gene>
    <name evidence="1" type="ORF">G4I81_003285</name>
</gene>
<proteinExistence type="predicted"/>
<dbReference type="EMBL" id="DAASMX010000030">
    <property type="protein sequence ID" value="HAE6182535.1"/>
    <property type="molecule type" value="Genomic_DNA"/>
</dbReference>
<reference evidence="1" key="2">
    <citation type="submission" date="2018-07" db="EMBL/GenBank/DDBJ databases">
        <authorList>
            <consortium name="NCBI Pathogen Detection Project"/>
        </authorList>
    </citation>
    <scope>NUCLEOTIDE SEQUENCE</scope>
    <source>
        <strain evidence="1">13-0119</strain>
    </source>
</reference>
<organism evidence="1">
    <name type="scientific">Salmonella enterica subsp. enterica serovar Javiana</name>
    <dbReference type="NCBI Taxonomy" id="363569"/>
    <lineage>
        <taxon>Bacteria</taxon>
        <taxon>Pseudomonadati</taxon>
        <taxon>Pseudomonadota</taxon>
        <taxon>Gammaproteobacteria</taxon>
        <taxon>Enterobacterales</taxon>
        <taxon>Enterobacteriaceae</taxon>
        <taxon>Salmonella</taxon>
    </lineage>
</organism>
<name>A0A602V2M8_SALET</name>
<accession>A0A602V2M8</accession>
<dbReference type="RefSeq" id="WP_015406435.1">
    <property type="nucleotide sequence ID" value="NZ_CP154882.1"/>
</dbReference>
<sequence length="74" mass="8572">MTILIIFAITFTVLFGGRFLVRMNTLKLHSEYYRKADERGCAERYDSLVRLYKSSDPRILEMAYLEAISCTKAA</sequence>
<evidence type="ECO:0000313" key="1">
    <source>
        <dbReference type="EMBL" id="HAE6182535.1"/>
    </source>
</evidence>
<reference evidence="1" key="1">
    <citation type="journal article" date="2018" name="Genome Biol.">
        <title>SKESA: strategic k-mer extension for scrupulous assemblies.</title>
        <authorList>
            <person name="Souvorov A."/>
            <person name="Agarwala R."/>
            <person name="Lipman D.J."/>
        </authorList>
    </citation>
    <scope>NUCLEOTIDE SEQUENCE</scope>
    <source>
        <strain evidence="1">13-0119</strain>
    </source>
</reference>
<protein>
    <submittedName>
        <fullName evidence="1">Uncharacterized protein</fullName>
    </submittedName>
</protein>